<organism evidence="2 3">
    <name type="scientific">Adineta steineri</name>
    <dbReference type="NCBI Taxonomy" id="433720"/>
    <lineage>
        <taxon>Eukaryota</taxon>
        <taxon>Metazoa</taxon>
        <taxon>Spiralia</taxon>
        <taxon>Gnathifera</taxon>
        <taxon>Rotifera</taxon>
        <taxon>Eurotatoria</taxon>
        <taxon>Bdelloidea</taxon>
        <taxon>Adinetida</taxon>
        <taxon>Adinetidae</taxon>
        <taxon>Adineta</taxon>
    </lineage>
</organism>
<accession>A0A820CPP1</accession>
<proteinExistence type="predicted"/>
<dbReference type="InterPro" id="IPR028994">
    <property type="entry name" value="Integrin_alpha_N"/>
</dbReference>
<reference evidence="2" key="1">
    <citation type="submission" date="2021-02" db="EMBL/GenBank/DDBJ databases">
        <authorList>
            <person name="Nowell W R."/>
        </authorList>
    </citation>
    <scope>NUCLEOTIDE SEQUENCE</scope>
</reference>
<comment type="caution">
    <text evidence="2">The sequence shown here is derived from an EMBL/GenBank/DDBJ whole genome shotgun (WGS) entry which is preliminary data.</text>
</comment>
<dbReference type="Gene3D" id="2.130.10.130">
    <property type="entry name" value="Integrin alpha, N-terminal"/>
    <property type="match status" value="1"/>
</dbReference>
<dbReference type="SUPFAM" id="SSF69318">
    <property type="entry name" value="Integrin alpha N-terminal domain"/>
    <property type="match status" value="1"/>
</dbReference>
<dbReference type="Proteomes" id="UP000663881">
    <property type="component" value="Unassembled WGS sequence"/>
</dbReference>
<feature type="non-terminal residue" evidence="2">
    <location>
        <position position="1"/>
    </location>
</feature>
<evidence type="ECO:0000313" key="3">
    <source>
        <dbReference type="Proteomes" id="UP000663881"/>
    </source>
</evidence>
<protein>
    <recommendedName>
        <fullName evidence="4">VCBS repeat-containing protein</fullName>
    </recommendedName>
</protein>
<evidence type="ECO:0008006" key="4">
    <source>
        <dbReference type="Google" id="ProtNLM"/>
    </source>
</evidence>
<dbReference type="InterPro" id="IPR013517">
    <property type="entry name" value="FG-GAP"/>
</dbReference>
<dbReference type="EMBL" id="CAJOAY010010390">
    <property type="protein sequence ID" value="CAF4220956.1"/>
    <property type="molecule type" value="Genomic_DNA"/>
</dbReference>
<gene>
    <name evidence="2" type="ORF">OKA104_LOCUS42039</name>
</gene>
<evidence type="ECO:0000256" key="1">
    <source>
        <dbReference type="ARBA" id="ARBA00022729"/>
    </source>
</evidence>
<dbReference type="Pfam" id="PF13517">
    <property type="entry name" value="FG-GAP_3"/>
    <property type="match status" value="1"/>
</dbReference>
<sequence>LAGVSFQSDTLQVLLDYDYNEYTQQIYLTETRPTSVARLNFNNDSIDDLAVLTCNGTINIFVGRKFGIFRRTNIYYRINENNSDKCCHSLKAADLNQDGKDDLVFIDARINRIQILLSSNCDQ</sequence>
<evidence type="ECO:0000313" key="2">
    <source>
        <dbReference type="EMBL" id="CAF4220956.1"/>
    </source>
</evidence>
<dbReference type="AlphaFoldDB" id="A0A820CPP1"/>
<name>A0A820CPP1_9BILA</name>
<keyword evidence="1" id="KW-0732">Signal</keyword>